<protein>
    <recommendedName>
        <fullName evidence="8">Lysine--tRNA ligase</fullName>
        <ecNumber evidence="8">6.1.1.6</ecNumber>
    </recommendedName>
    <alternativeName>
        <fullName evidence="8">Lysyl-tRNA synthetase</fullName>
        <shortName evidence="8">LysRS</shortName>
    </alternativeName>
</protein>
<dbReference type="CDD" id="cd04322">
    <property type="entry name" value="LysRS_N"/>
    <property type="match status" value="1"/>
</dbReference>
<dbReference type="InterPro" id="IPR002313">
    <property type="entry name" value="Lys-tRNA-ligase_II"/>
</dbReference>
<keyword evidence="4 8" id="KW-0547">Nucleotide-binding</keyword>
<evidence type="ECO:0000256" key="3">
    <source>
        <dbReference type="ARBA" id="ARBA00022723"/>
    </source>
</evidence>
<feature type="binding site" evidence="8">
    <location>
        <position position="510"/>
    </location>
    <ligand>
        <name>Mg(2+)</name>
        <dbReference type="ChEBI" id="CHEBI:18420"/>
        <label>1</label>
    </ligand>
</feature>
<organism evidence="11 12">
    <name type="scientific">Granulicella cerasi</name>
    <dbReference type="NCBI Taxonomy" id="741063"/>
    <lineage>
        <taxon>Bacteria</taxon>
        <taxon>Pseudomonadati</taxon>
        <taxon>Acidobacteriota</taxon>
        <taxon>Terriglobia</taxon>
        <taxon>Terriglobales</taxon>
        <taxon>Acidobacteriaceae</taxon>
        <taxon>Granulicella</taxon>
    </lineage>
</organism>
<dbReference type="CDD" id="cd00775">
    <property type="entry name" value="LysRS_core"/>
    <property type="match status" value="1"/>
</dbReference>
<feature type="region of interest" description="Disordered" evidence="9">
    <location>
        <begin position="196"/>
        <end position="222"/>
    </location>
</feature>
<dbReference type="Pfam" id="PF00152">
    <property type="entry name" value="tRNA-synt_2"/>
    <property type="match status" value="1"/>
</dbReference>
<dbReference type="Proteomes" id="UP001596391">
    <property type="component" value="Unassembled WGS sequence"/>
</dbReference>
<dbReference type="RefSeq" id="WP_390233615.1">
    <property type="nucleotide sequence ID" value="NZ_JAGSYD010000004.1"/>
</dbReference>
<dbReference type="InterPro" id="IPR044136">
    <property type="entry name" value="Lys-tRNA-ligase_II_N"/>
</dbReference>
<keyword evidence="2 8" id="KW-0436">Ligase</keyword>
<dbReference type="PRINTS" id="PR00982">
    <property type="entry name" value="TRNASYNTHLYS"/>
</dbReference>
<dbReference type="InterPro" id="IPR004365">
    <property type="entry name" value="NA-bd_OB_tRNA"/>
</dbReference>
<dbReference type="PANTHER" id="PTHR42918">
    <property type="entry name" value="LYSYL-TRNA SYNTHETASE"/>
    <property type="match status" value="1"/>
</dbReference>
<dbReference type="Pfam" id="PF01336">
    <property type="entry name" value="tRNA_anti-codon"/>
    <property type="match status" value="1"/>
</dbReference>
<feature type="binding site" evidence="8">
    <location>
        <position position="517"/>
    </location>
    <ligand>
        <name>Mg(2+)</name>
        <dbReference type="ChEBI" id="CHEBI:18420"/>
        <label>1</label>
    </ligand>
</feature>
<dbReference type="SUPFAM" id="SSF50249">
    <property type="entry name" value="Nucleic acid-binding proteins"/>
    <property type="match status" value="1"/>
</dbReference>
<evidence type="ECO:0000259" key="10">
    <source>
        <dbReference type="PROSITE" id="PS50862"/>
    </source>
</evidence>
<dbReference type="EMBL" id="JBHSWI010000001">
    <property type="protein sequence ID" value="MFC6644336.1"/>
    <property type="molecule type" value="Genomic_DNA"/>
</dbReference>
<dbReference type="EC" id="6.1.1.6" evidence="8"/>
<evidence type="ECO:0000256" key="5">
    <source>
        <dbReference type="ARBA" id="ARBA00022840"/>
    </source>
</evidence>
<evidence type="ECO:0000256" key="8">
    <source>
        <dbReference type="HAMAP-Rule" id="MF_00252"/>
    </source>
</evidence>
<keyword evidence="8" id="KW-0648">Protein biosynthesis</keyword>
<keyword evidence="3 8" id="KW-0479">Metal-binding</keyword>
<evidence type="ECO:0000313" key="12">
    <source>
        <dbReference type="Proteomes" id="UP001596391"/>
    </source>
</evidence>
<dbReference type="HAMAP" id="MF_00252">
    <property type="entry name" value="Lys_tRNA_synth_class2"/>
    <property type="match status" value="1"/>
</dbReference>
<dbReference type="Gene3D" id="2.40.50.140">
    <property type="entry name" value="Nucleic acid-binding proteins"/>
    <property type="match status" value="1"/>
</dbReference>
<comment type="caution">
    <text evidence="11">The sequence shown here is derived from an EMBL/GenBank/DDBJ whole genome shotgun (WGS) entry which is preliminary data.</text>
</comment>
<dbReference type="PANTHER" id="PTHR42918:SF15">
    <property type="entry name" value="LYSINE--TRNA LIGASE, CHLOROPLASTIC_MITOCHONDRIAL"/>
    <property type="match status" value="1"/>
</dbReference>
<dbReference type="InterPro" id="IPR012340">
    <property type="entry name" value="NA-bd_OB-fold"/>
</dbReference>
<accession>A0ABW1Z6P4</accession>
<comment type="similarity">
    <text evidence="1 8">Belongs to the class-II aminoacyl-tRNA synthetase family.</text>
</comment>
<comment type="cofactor">
    <cofactor evidence="8">
        <name>Mg(2+)</name>
        <dbReference type="ChEBI" id="CHEBI:18420"/>
    </cofactor>
    <text evidence="8">Binds 3 Mg(2+) ions per subunit.</text>
</comment>
<keyword evidence="12" id="KW-1185">Reference proteome</keyword>
<keyword evidence="5 8" id="KW-0067">ATP-binding</keyword>
<evidence type="ECO:0000313" key="11">
    <source>
        <dbReference type="EMBL" id="MFC6644336.1"/>
    </source>
</evidence>
<evidence type="ECO:0000256" key="6">
    <source>
        <dbReference type="ARBA" id="ARBA00023146"/>
    </source>
</evidence>
<dbReference type="InterPro" id="IPR018149">
    <property type="entry name" value="Lys-tRNA-synth_II_C"/>
</dbReference>
<comment type="subunit">
    <text evidence="8">Homodimer.</text>
</comment>
<keyword evidence="8" id="KW-0460">Magnesium</keyword>
<evidence type="ECO:0000256" key="2">
    <source>
        <dbReference type="ARBA" id="ARBA00022598"/>
    </source>
</evidence>
<dbReference type="PROSITE" id="PS50862">
    <property type="entry name" value="AA_TRNA_LIGASE_II"/>
    <property type="match status" value="1"/>
</dbReference>
<dbReference type="InterPro" id="IPR045864">
    <property type="entry name" value="aa-tRNA-synth_II/BPL/LPL"/>
</dbReference>
<sequence>MTPLPQFDSEYEKKLYDDRLASLKKIEELGTSKFGLNAGEATYPNSFRFSPEGTSVPKIRAAFAEVSGEDLERDQPTFAVAGRLMAIRAQGKAGFAQLQQGGERIQLYVRKDDVGEDAFELYKNLHLGDHIGVRGHLMRTRTGELTLKATPVDGRQPLVFLSKATLTLPDKYHGLEDVELRYRQRYVDLIMNSTKPEPVAATEPGAPSVSPSSGETGGPATEEHRNVREVFIKRAAVLRAIRKFFDEREYIEVETPMLHSVAGGATARPFTTHHNALDMPLYLRIAPELFLKRLVVGGFDRVYEINRNFRNEGVSTRHNPEFTMLEFYQAYANYEDLIALTEELIKFVAMEVNGSYITHFNGNEIDLSKWTKLSMREAIARYLPSEAGVEISKADLNSRGVFAEKLLTASQNLTSHLKSLPQNAEWNSDPQPWTPEADHLDRLRDASLFFALISAKLTNGDTLGKMIAEVFEFLAEPHLIQPHIIYDFPLAVSPLSKINPLDPEWTERFEFYIGGFEVGNAFSELNDAADQERRFEAQVNEKARGDDEAMEMDSDYVRALGYGLPPTAGEGIGIDRLTMLLTGSKSIRDVILFPLMRHQGGQPKDENEPHGESAE</sequence>
<keyword evidence="6 8" id="KW-0030">Aminoacyl-tRNA synthetase</keyword>
<dbReference type="InterPro" id="IPR004364">
    <property type="entry name" value="Aa-tRNA-synt_II"/>
</dbReference>
<evidence type="ECO:0000256" key="9">
    <source>
        <dbReference type="SAM" id="MobiDB-lite"/>
    </source>
</evidence>
<gene>
    <name evidence="8" type="primary">lysS</name>
    <name evidence="11" type="ORF">ACFQBQ_01755</name>
</gene>
<name>A0ABW1Z6P4_9BACT</name>
<feature type="binding site" evidence="8">
    <location>
        <position position="517"/>
    </location>
    <ligand>
        <name>Mg(2+)</name>
        <dbReference type="ChEBI" id="CHEBI:18420"/>
        <label>2</label>
    </ligand>
</feature>
<feature type="domain" description="Aminoacyl-transfer RNA synthetases class-II family profile" evidence="10">
    <location>
        <begin position="234"/>
        <end position="594"/>
    </location>
</feature>
<keyword evidence="8" id="KW-0963">Cytoplasm</keyword>
<comment type="subcellular location">
    <subcellularLocation>
        <location evidence="8">Cytoplasm</location>
    </subcellularLocation>
</comment>
<evidence type="ECO:0000256" key="4">
    <source>
        <dbReference type="ARBA" id="ARBA00022741"/>
    </source>
</evidence>
<evidence type="ECO:0000256" key="1">
    <source>
        <dbReference type="ARBA" id="ARBA00008226"/>
    </source>
</evidence>
<reference evidence="12" key="1">
    <citation type="journal article" date="2019" name="Int. J. Syst. Evol. Microbiol.">
        <title>The Global Catalogue of Microorganisms (GCM) 10K type strain sequencing project: providing services to taxonomists for standard genome sequencing and annotation.</title>
        <authorList>
            <consortium name="The Broad Institute Genomics Platform"/>
            <consortium name="The Broad Institute Genome Sequencing Center for Infectious Disease"/>
            <person name="Wu L."/>
            <person name="Ma J."/>
        </authorList>
    </citation>
    <scope>NUCLEOTIDE SEQUENCE [LARGE SCALE GENOMIC DNA]</scope>
    <source>
        <strain evidence="12">CGMCC 1.16026</strain>
    </source>
</reference>
<comment type="catalytic activity">
    <reaction evidence="7 8">
        <text>tRNA(Lys) + L-lysine + ATP = L-lysyl-tRNA(Lys) + AMP + diphosphate</text>
        <dbReference type="Rhea" id="RHEA:20792"/>
        <dbReference type="Rhea" id="RHEA-COMP:9696"/>
        <dbReference type="Rhea" id="RHEA-COMP:9697"/>
        <dbReference type="ChEBI" id="CHEBI:30616"/>
        <dbReference type="ChEBI" id="CHEBI:32551"/>
        <dbReference type="ChEBI" id="CHEBI:33019"/>
        <dbReference type="ChEBI" id="CHEBI:78442"/>
        <dbReference type="ChEBI" id="CHEBI:78529"/>
        <dbReference type="ChEBI" id="CHEBI:456215"/>
        <dbReference type="EC" id="6.1.1.6"/>
    </reaction>
</comment>
<dbReference type="Gene3D" id="3.30.930.10">
    <property type="entry name" value="Bira Bifunctional Protein, Domain 2"/>
    <property type="match status" value="1"/>
</dbReference>
<dbReference type="GO" id="GO:0004824">
    <property type="term" value="F:lysine-tRNA ligase activity"/>
    <property type="evidence" value="ECO:0007669"/>
    <property type="project" value="UniProtKB-EC"/>
</dbReference>
<dbReference type="InterPro" id="IPR006195">
    <property type="entry name" value="aa-tRNA-synth_II"/>
</dbReference>
<proteinExistence type="inferred from homology"/>
<dbReference type="SUPFAM" id="SSF55681">
    <property type="entry name" value="Class II aaRS and biotin synthetases"/>
    <property type="match status" value="1"/>
</dbReference>
<evidence type="ECO:0000256" key="7">
    <source>
        <dbReference type="ARBA" id="ARBA00048573"/>
    </source>
</evidence>